<accession>A0A5J9W1A3</accession>
<evidence type="ECO:0000313" key="3">
    <source>
        <dbReference type="Proteomes" id="UP000324897"/>
    </source>
</evidence>
<evidence type="ECO:0000313" key="2">
    <source>
        <dbReference type="EMBL" id="TVU41100.1"/>
    </source>
</evidence>
<evidence type="ECO:0000256" key="1">
    <source>
        <dbReference type="SAM" id="MobiDB-lite"/>
    </source>
</evidence>
<keyword evidence="3" id="KW-1185">Reference proteome</keyword>
<feature type="compositionally biased region" description="Basic and acidic residues" evidence="1">
    <location>
        <begin position="145"/>
        <end position="156"/>
    </location>
</feature>
<proteinExistence type="predicted"/>
<organism evidence="2 3">
    <name type="scientific">Eragrostis curvula</name>
    <name type="common">weeping love grass</name>
    <dbReference type="NCBI Taxonomy" id="38414"/>
    <lineage>
        <taxon>Eukaryota</taxon>
        <taxon>Viridiplantae</taxon>
        <taxon>Streptophyta</taxon>
        <taxon>Embryophyta</taxon>
        <taxon>Tracheophyta</taxon>
        <taxon>Spermatophyta</taxon>
        <taxon>Magnoliopsida</taxon>
        <taxon>Liliopsida</taxon>
        <taxon>Poales</taxon>
        <taxon>Poaceae</taxon>
        <taxon>PACMAD clade</taxon>
        <taxon>Chloridoideae</taxon>
        <taxon>Eragrostideae</taxon>
        <taxon>Eragrostidinae</taxon>
        <taxon>Eragrostis</taxon>
    </lineage>
</organism>
<protein>
    <submittedName>
        <fullName evidence="2">Uncharacterized protein</fullName>
    </submittedName>
</protein>
<reference evidence="2 3" key="1">
    <citation type="journal article" date="2019" name="Sci. Rep.">
        <title>A high-quality genome of Eragrostis curvula grass provides insights into Poaceae evolution and supports new strategies to enhance forage quality.</title>
        <authorList>
            <person name="Carballo J."/>
            <person name="Santos B.A.C.M."/>
            <person name="Zappacosta D."/>
            <person name="Garbus I."/>
            <person name="Selva J.P."/>
            <person name="Gallo C.A."/>
            <person name="Diaz A."/>
            <person name="Albertini E."/>
            <person name="Caccamo M."/>
            <person name="Echenique V."/>
        </authorList>
    </citation>
    <scope>NUCLEOTIDE SEQUENCE [LARGE SCALE GENOMIC DNA]</scope>
    <source>
        <strain evidence="3">cv. Victoria</strain>
        <tissue evidence="2">Leaf</tissue>
    </source>
</reference>
<dbReference type="Gramene" id="TVU41100">
    <property type="protein sequence ID" value="TVU41100"/>
    <property type="gene ID" value="EJB05_14594"/>
</dbReference>
<sequence length="194" mass="21745">MRLGFSPSFATLNCAEESFVDPLERRRQVAYQESIKGDDYDTVIAKQPRGKLKNQNSERQKRQCAFRPVSPIRLPLLLENKLTLKPLEWHHAAIFGENNNHGTSQPSQLSALTGNIKEARLVNSTKRPLCDITNIEVAVGKENQAVEKHGDTQESRGRKKFHRRSSFAGDLIPLPQVLITDRAGDEAASSFDPV</sequence>
<dbReference type="EMBL" id="RWGY01000007">
    <property type="protein sequence ID" value="TVU41100.1"/>
    <property type="molecule type" value="Genomic_DNA"/>
</dbReference>
<dbReference type="AlphaFoldDB" id="A0A5J9W1A3"/>
<dbReference type="Proteomes" id="UP000324897">
    <property type="component" value="Chromosome 4"/>
</dbReference>
<comment type="caution">
    <text evidence="2">The sequence shown here is derived from an EMBL/GenBank/DDBJ whole genome shotgun (WGS) entry which is preliminary data.</text>
</comment>
<feature type="region of interest" description="Disordered" evidence="1">
    <location>
        <begin position="145"/>
        <end position="164"/>
    </location>
</feature>
<name>A0A5J9W1A3_9POAL</name>
<gene>
    <name evidence="2" type="ORF">EJB05_14594</name>
</gene>